<name>A0A564YW27_HYMDI</name>
<sequence length="125" mass="13956">FTCPLYSIQSRNPIELPDLSCLLQHIANVNKPRNSQRDRAINVAVVRALRVIWKSFAEGIEDKLVLDPVLLMTQTESALLGSANPTITVPNILNRLRTSSSHSEATSSLNYLTLLKVIFMRTPEV</sequence>
<reference evidence="1 2" key="1">
    <citation type="submission" date="2019-07" db="EMBL/GenBank/DDBJ databases">
        <authorList>
            <person name="Jastrzebski P J."/>
            <person name="Paukszto L."/>
            <person name="Jastrzebski P J."/>
        </authorList>
    </citation>
    <scope>NUCLEOTIDE SEQUENCE [LARGE SCALE GENOMIC DNA]</scope>
    <source>
        <strain evidence="1 2">WMS-il1</strain>
    </source>
</reference>
<dbReference type="AlphaFoldDB" id="A0A564YW27"/>
<dbReference type="Proteomes" id="UP000321570">
    <property type="component" value="Unassembled WGS sequence"/>
</dbReference>
<feature type="non-terminal residue" evidence="1">
    <location>
        <position position="1"/>
    </location>
</feature>
<proteinExistence type="predicted"/>
<organism evidence="1 2">
    <name type="scientific">Hymenolepis diminuta</name>
    <name type="common">Rat tapeworm</name>
    <dbReference type="NCBI Taxonomy" id="6216"/>
    <lineage>
        <taxon>Eukaryota</taxon>
        <taxon>Metazoa</taxon>
        <taxon>Spiralia</taxon>
        <taxon>Lophotrochozoa</taxon>
        <taxon>Platyhelminthes</taxon>
        <taxon>Cestoda</taxon>
        <taxon>Eucestoda</taxon>
        <taxon>Cyclophyllidea</taxon>
        <taxon>Hymenolepididae</taxon>
        <taxon>Hymenolepis</taxon>
    </lineage>
</organism>
<dbReference type="EMBL" id="CABIJS010000444">
    <property type="protein sequence ID" value="VUZ51477.1"/>
    <property type="molecule type" value="Genomic_DNA"/>
</dbReference>
<gene>
    <name evidence="1" type="ORF">WMSIL1_LOCUS10175</name>
</gene>
<accession>A0A564YW27</accession>
<protein>
    <submittedName>
        <fullName evidence="1">Uncharacterized protein</fullName>
    </submittedName>
</protein>
<evidence type="ECO:0000313" key="2">
    <source>
        <dbReference type="Proteomes" id="UP000321570"/>
    </source>
</evidence>
<keyword evidence="2" id="KW-1185">Reference proteome</keyword>
<evidence type="ECO:0000313" key="1">
    <source>
        <dbReference type="EMBL" id="VUZ51477.1"/>
    </source>
</evidence>
<feature type="non-terminal residue" evidence="1">
    <location>
        <position position="125"/>
    </location>
</feature>